<gene>
    <name evidence="4" type="primary">egtD</name>
    <name evidence="4" type="ORF">RM423_02110</name>
</gene>
<accession>A0ABU2J5B8</accession>
<dbReference type="InterPro" id="IPR035094">
    <property type="entry name" value="EgtD"/>
</dbReference>
<dbReference type="Pfam" id="PF10017">
    <property type="entry name" value="Methyltransf_33"/>
    <property type="match status" value="1"/>
</dbReference>
<dbReference type="GO" id="GO:0052706">
    <property type="term" value="F:L-histidine N(alpha)-methyltransferase activity"/>
    <property type="evidence" value="ECO:0007669"/>
    <property type="project" value="UniProtKB-EC"/>
</dbReference>
<dbReference type="SUPFAM" id="SSF53335">
    <property type="entry name" value="S-adenosyl-L-methionine-dependent methyltransferases"/>
    <property type="match status" value="1"/>
</dbReference>
<dbReference type="EMBL" id="JAVREH010000002">
    <property type="protein sequence ID" value="MDT0260180.1"/>
    <property type="molecule type" value="Genomic_DNA"/>
</dbReference>
<dbReference type="InterPro" id="IPR029063">
    <property type="entry name" value="SAM-dependent_MTases_sf"/>
</dbReference>
<evidence type="ECO:0000259" key="3">
    <source>
        <dbReference type="Pfam" id="PF10017"/>
    </source>
</evidence>
<proteinExistence type="predicted"/>
<dbReference type="NCBIfam" id="TIGR03438">
    <property type="entry name" value="egtD_ergothio"/>
    <property type="match status" value="1"/>
</dbReference>
<keyword evidence="1 4" id="KW-0489">Methyltransferase</keyword>
<dbReference type="PANTHER" id="PTHR43397">
    <property type="entry name" value="ERGOTHIONEINE BIOSYNTHESIS PROTEIN 1"/>
    <property type="match status" value="1"/>
</dbReference>
<evidence type="ECO:0000313" key="5">
    <source>
        <dbReference type="Proteomes" id="UP001183176"/>
    </source>
</evidence>
<dbReference type="Gene3D" id="3.40.50.150">
    <property type="entry name" value="Vaccinia Virus protein VP39"/>
    <property type="match status" value="1"/>
</dbReference>
<dbReference type="PIRSF" id="PIRSF018005">
    <property type="entry name" value="UCP018005"/>
    <property type="match status" value="1"/>
</dbReference>
<comment type="caution">
    <text evidence="4">The sequence shown here is derived from an EMBL/GenBank/DDBJ whole genome shotgun (WGS) entry which is preliminary data.</text>
</comment>
<sequence>MSINVDNTLLDSASSVEELALDARVGLTSTPKSLPPRWFYDARGSELFEQITELPEYYPTRTERQILEAYADDIAAAAPVNTVIELGSGSSTKTQLLLDAWQRAGALQRIVTLDVSTSALAEAAAGLAGRYPDVEVRPVRADFARHLKDLPTTGRTAIVFLGSTIGNLDPAERGRFFEQVRSALPDGDVLLMGTDLVKSEQTLVPAYDDAAGVTAEFNLNLLQVLNRKLDGNLPIEAFSHRAVWNSEQERIEMRLRANRTVDACLAAISLRVHFDEGEEMLTEISSKFHRKGISAELAAAGLCVQRWWTDPLEAFAVSLSG</sequence>
<feature type="domain" description="Histidine-specific methyltransferase SAM-dependent" evidence="3">
    <location>
        <begin position="22"/>
        <end position="319"/>
    </location>
</feature>
<dbReference type="GO" id="GO:0032259">
    <property type="term" value="P:methylation"/>
    <property type="evidence" value="ECO:0007669"/>
    <property type="project" value="UniProtKB-KW"/>
</dbReference>
<protein>
    <submittedName>
        <fullName evidence="4">L-histidine N(Alpha)-methyltransferase</fullName>
        <ecNumber evidence="4">2.1.1.44</ecNumber>
    </submittedName>
</protein>
<dbReference type="Proteomes" id="UP001183176">
    <property type="component" value="Unassembled WGS sequence"/>
</dbReference>
<organism evidence="4 5">
    <name type="scientific">Jatrophihabitans lederbergiae</name>
    <dbReference type="NCBI Taxonomy" id="3075547"/>
    <lineage>
        <taxon>Bacteria</taxon>
        <taxon>Bacillati</taxon>
        <taxon>Actinomycetota</taxon>
        <taxon>Actinomycetes</taxon>
        <taxon>Jatrophihabitantales</taxon>
        <taxon>Jatrophihabitantaceae</taxon>
        <taxon>Jatrophihabitans</taxon>
    </lineage>
</organism>
<dbReference type="InterPro" id="IPR051128">
    <property type="entry name" value="EgtD_Methyltrsf_superfamily"/>
</dbReference>
<dbReference type="EC" id="2.1.1.44" evidence="4"/>
<evidence type="ECO:0000256" key="2">
    <source>
        <dbReference type="ARBA" id="ARBA00022679"/>
    </source>
</evidence>
<dbReference type="InterPro" id="IPR019257">
    <property type="entry name" value="MeTrfase_dom"/>
</dbReference>
<name>A0ABU2J5B8_9ACTN</name>
<keyword evidence="2 4" id="KW-0808">Transferase</keyword>
<keyword evidence="5" id="KW-1185">Reference proteome</keyword>
<dbReference type="InterPro" id="IPR017804">
    <property type="entry name" value="MeTrfase_EgtD-like"/>
</dbReference>
<dbReference type="RefSeq" id="WP_311421340.1">
    <property type="nucleotide sequence ID" value="NZ_JAVREH010000002.1"/>
</dbReference>
<reference evidence="5" key="1">
    <citation type="submission" date="2023-07" db="EMBL/GenBank/DDBJ databases">
        <title>30 novel species of actinomycetes from the DSMZ collection.</title>
        <authorList>
            <person name="Nouioui I."/>
        </authorList>
    </citation>
    <scope>NUCLEOTIDE SEQUENCE [LARGE SCALE GENOMIC DNA]</scope>
    <source>
        <strain evidence="5">DSM 44399</strain>
    </source>
</reference>
<dbReference type="PANTHER" id="PTHR43397:SF1">
    <property type="entry name" value="ERGOTHIONEINE BIOSYNTHESIS PROTEIN 1"/>
    <property type="match status" value="1"/>
</dbReference>
<evidence type="ECO:0000313" key="4">
    <source>
        <dbReference type="EMBL" id="MDT0260180.1"/>
    </source>
</evidence>
<evidence type="ECO:0000256" key="1">
    <source>
        <dbReference type="ARBA" id="ARBA00022603"/>
    </source>
</evidence>